<feature type="compositionally biased region" description="Polar residues" evidence="1">
    <location>
        <begin position="137"/>
        <end position="147"/>
    </location>
</feature>
<sequence>MTPPLELGKAFPTENDFQLAAWTQAGQEGFRWTNHGNTKNSLTFRCCEAHVARSDKDDRRGCMYVATARRKGADQPRVVVRLNIEHTCDPEVRNRKIDSHREHAKEKCEMLREELHKVQLEREKKRKRGTSAEDESATVQETQVRTTLQRRAKKVQPEEEKAHTKAGVVLQPEGVEDEEAGHEALDKEVPYPRPREIREFIDECLENGQTVLPLPNDKFDCAVDILAQLFAYAEVNKIDFKLEIQRNEHGVWTLAEKVLHHKREHRPARTINAIRQSAAGTRTVEQGAEKKAAKEGQAVVMLDAERYVVLEEEKKGADRREKPHEMEVEKAEEEIQADQVGPKAPNPTASFPLLPKNLASPATPALKFPSSRTPYLATSTSSSTTSTANSAPCLSKPSSKGITADLLPNLSKPQLVLLVNKLLIGKGGITSVSRLARLAAFEGASLEDFVKGYKLGQHKINGIDYSPLVQRFVNAFKTSLAETHLA</sequence>
<evidence type="ECO:0000256" key="1">
    <source>
        <dbReference type="SAM" id="MobiDB-lite"/>
    </source>
</evidence>
<feature type="compositionally biased region" description="Low complexity" evidence="1">
    <location>
        <begin position="378"/>
        <end position="387"/>
    </location>
</feature>
<proteinExistence type="predicted"/>
<feature type="region of interest" description="Disordered" evidence="1">
    <location>
        <begin position="120"/>
        <end position="164"/>
    </location>
</feature>
<evidence type="ECO:0000313" key="2">
    <source>
        <dbReference type="EMBL" id="GEM11664.1"/>
    </source>
</evidence>
<accession>A0A511KQ60</accession>
<feature type="compositionally biased region" description="Basic and acidic residues" evidence="1">
    <location>
        <begin position="314"/>
        <end position="329"/>
    </location>
</feature>
<dbReference type="OrthoDB" id="2523248at2759"/>
<reference evidence="2 3" key="1">
    <citation type="submission" date="2019-07" db="EMBL/GenBank/DDBJ databases">
        <title>Rhodotorula toruloides NBRC10032 genome sequencing.</title>
        <authorList>
            <person name="Shida Y."/>
            <person name="Takaku H."/>
            <person name="Ogasawara W."/>
            <person name="Mori K."/>
        </authorList>
    </citation>
    <scope>NUCLEOTIDE SEQUENCE [LARGE SCALE GENOMIC DNA]</scope>
    <source>
        <strain evidence="2 3">NBRC10032</strain>
    </source>
</reference>
<dbReference type="EMBL" id="BJWK01000016">
    <property type="protein sequence ID" value="GEM11664.1"/>
    <property type="molecule type" value="Genomic_DNA"/>
</dbReference>
<name>A0A511KQ60_RHOTO</name>
<dbReference type="AlphaFoldDB" id="A0A511KQ60"/>
<feature type="region of interest" description="Disordered" evidence="1">
    <location>
        <begin position="364"/>
        <end position="395"/>
    </location>
</feature>
<evidence type="ECO:0000313" key="3">
    <source>
        <dbReference type="Proteomes" id="UP000321518"/>
    </source>
</evidence>
<feature type="region of interest" description="Disordered" evidence="1">
    <location>
        <begin position="314"/>
        <end position="351"/>
    </location>
</feature>
<dbReference type="Proteomes" id="UP000321518">
    <property type="component" value="Unassembled WGS sequence"/>
</dbReference>
<gene>
    <name evidence="2" type="ORF">Rt10032_c16g5681</name>
</gene>
<protein>
    <submittedName>
        <fullName evidence="2">Proteophosphoglycan ppg4</fullName>
    </submittedName>
</protein>
<comment type="caution">
    <text evidence="2">The sequence shown here is derived from an EMBL/GenBank/DDBJ whole genome shotgun (WGS) entry which is preliminary data.</text>
</comment>
<organism evidence="2 3">
    <name type="scientific">Rhodotorula toruloides</name>
    <name type="common">Yeast</name>
    <name type="synonym">Rhodosporidium toruloides</name>
    <dbReference type="NCBI Taxonomy" id="5286"/>
    <lineage>
        <taxon>Eukaryota</taxon>
        <taxon>Fungi</taxon>
        <taxon>Dikarya</taxon>
        <taxon>Basidiomycota</taxon>
        <taxon>Pucciniomycotina</taxon>
        <taxon>Microbotryomycetes</taxon>
        <taxon>Sporidiobolales</taxon>
        <taxon>Sporidiobolaceae</taxon>
        <taxon>Rhodotorula</taxon>
    </lineage>
</organism>